<keyword evidence="4 7" id="KW-0687">Ribonucleoprotein</keyword>
<dbReference type="Gene3D" id="1.10.287.1480">
    <property type="match status" value="1"/>
</dbReference>
<dbReference type="PROSITE" id="PS00527">
    <property type="entry name" value="RIBOSOMAL_S14"/>
    <property type="match status" value="1"/>
</dbReference>
<proteinExistence type="inferred from homology"/>
<dbReference type="Proteomes" id="UP000464495">
    <property type="component" value="Chromosome"/>
</dbReference>
<dbReference type="RefSeq" id="WP_161860381.1">
    <property type="nucleotide sequence ID" value="NZ_CP046620.1"/>
</dbReference>
<dbReference type="GO" id="GO:0005737">
    <property type="term" value="C:cytoplasm"/>
    <property type="evidence" value="ECO:0007669"/>
    <property type="project" value="UniProtKB-ARBA"/>
</dbReference>
<evidence type="ECO:0000256" key="3">
    <source>
        <dbReference type="ARBA" id="ARBA00022980"/>
    </source>
</evidence>
<dbReference type="SUPFAM" id="SSF57716">
    <property type="entry name" value="Glucocorticoid receptor-like (DNA-binding domain)"/>
    <property type="match status" value="1"/>
</dbReference>
<evidence type="ECO:0000256" key="2">
    <source>
        <dbReference type="ARBA" id="ARBA00009083"/>
    </source>
</evidence>
<dbReference type="NCBIfam" id="NF006477">
    <property type="entry name" value="PRK08881.1"/>
    <property type="match status" value="1"/>
</dbReference>
<evidence type="ECO:0000313" key="9">
    <source>
        <dbReference type="Proteomes" id="UP000464495"/>
    </source>
</evidence>
<dbReference type="EMBL" id="CP046620">
    <property type="protein sequence ID" value="QHQ33810.1"/>
    <property type="molecule type" value="Genomic_DNA"/>
</dbReference>
<keyword evidence="9" id="KW-1185">Reference proteome</keyword>
<dbReference type="InterPro" id="IPR018271">
    <property type="entry name" value="Ribosomal_uS14_CS"/>
</dbReference>
<dbReference type="GO" id="GO:0019843">
    <property type="term" value="F:rRNA binding"/>
    <property type="evidence" value="ECO:0007669"/>
    <property type="project" value="UniProtKB-UniRule"/>
</dbReference>
<evidence type="ECO:0000256" key="4">
    <source>
        <dbReference type="ARBA" id="ARBA00023274"/>
    </source>
</evidence>
<evidence type="ECO:0000313" key="8">
    <source>
        <dbReference type="EMBL" id="QHQ33810.1"/>
    </source>
</evidence>
<dbReference type="GO" id="GO:0015935">
    <property type="term" value="C:small ribosomal subunit"/>
    <property type="evidence" value="ECO:0007669"/>
    <property type="project" value="TreeGrafter"/>
</dbReference>
<comment type="similarity">
    <text evidence="2 7">Belongs to the universal ribosomal protein uS14 family.</text>
</comment>
<dbReference type="AlphaFoldDB" id="A0A6P1SVX9"/>
<evidence type="ECO:0000256" key="5">
    <source>
        <dbReference type="ARBA" id="ARBA00035167"/>
    </source>
</evidence>
<protein>
    <recommendedName>
        <fullName evidence="5 7">Small ribosomal subunit protein uS14</fullName>
    </recommendedName>
</protein>
<dbReference type="PANTHER" id="PTHR19836">
    <property type="entry name" value="30S RIBOSOMAL PROTEIN S14"/>
    <property type="match status" value="1"/>
</dbReference>
<reference evidence="8 9" key="1">
    <citation type="submission" date="2019-12" db="EMBL/GenBank/DDBJ databases">
        <title>Complete genome sequence of Algicella marina strain 9Alg 56(T) isolated from the red alga Tichocarpus crinitus.</title>
        <authorList>
            <person name="Kim S.-G."/>
            <person name="Nedashkovskaya O.I."/>
        </authorList>
    </citation>
    <scope>NUCLEOTIDE SEQUENCE [LARGE SCALE GENOMIC DNA]</scope>
    <source>
        <strain evidence="8 9">9Alg 56</strain>
    </source>
</reference>
<dbReference type="PANTHER" id="PTHR19836:SF19">
    <property type="entry name" value="SMALL RIBOSOMAL SUBUNIT PROTEIN US14M"/>
    <property type="match status" value="1"/>
</dbReference>
<sequence>MAKVSMIERQKKRERLVKKYAAKRADLKEQLAKGTDLELKERVQLTMKLAKLPRNSSPTRLNNRCLVSGRPKAYYRKLKMSRIALRDLASRGEIPGMVKSSW</sequence>
<keyword evidence="7" id="KW-0694">RNA-binding</keyword>
<comment type="subunit">
    <text evidence="6 7">Part of the 30S ribosomal subunit. Contacts proteins S3 and S10.</text>
</comment>
<name>A0A6P1SVX9_9RHOB</name>
<gene>
    <name evidence="7 8" type="primary">rpsN</name>
    <name evidence="8" type="ORF">GO499_00760</name>
</gene>
<dbReference type="GO" id="GO:0003735">
    <property type="term" value="F:structural constituent of ribosome"/>
    <property type="evidence" value="ECO:0007669"/>
    <property type="project" value="InterPro"/>
</dbReference>
<dbReference type="KEGG" id="amaq:GO499_00760"/>
<evidence type="ECO:0000256" key="1">
    <source>
        <dbReference type="ARBA" id="ARBA00003686"/>
    </source>
</evidence>
<organism evidence="8 9">
    <name type="scientific">Algicella marina</name>
    <dbReference type="NCBI Taxonomy" id="2683284"/>
    <lineage>
        <taxon>Bacteria</taxon>
        <taxon>Pseudomonadati</taxon>
        <taxon>Pseudomonadota</taxon>
        <taxon>Alphaproteobacteria</taxon>
        <taxon>Rhodobacterales</taxon>
        <taxon>Paracoccaceae</taxon>
        <taxon>Algicella</taxon>
    </lineage>
</organism>
<keyword evidence="3 7" id="KW-0689">Ribosomal protein</keyword>
<evidence type="ECO:0000256" key="6">
    <source>
        <dbReference type="ARBA" id="ARBA00047110"/>
    </source>
</evidence>
<evidence type="ECO:0000256" key="7">
    <source>
        <dbReference type="HAMAP-Rule" id="MF_00537"/>
    </source>
</evidence>
<dbReference type="HAMAP" id="MF_00537">
    <property type="entry name" value="Ribosomal_uS14_1"/>
    <property type="match status" value="1"/>
</dbReference>
<dbReference type="InterPro" id="IPR001209">
    <property type="entry name" value="Ribosomal_uS14"/>
</dbReference>
<dbReference type="GO" id="GO:0006412">
    <property type="term" value="P:translation"/>
    <property type="evidence" value="ECO:0007669"/>
    <property type="project" value="UniProtKB-UniRule"/>
</dbReference>
<dbReference type="FunFam" id="1.10.287.1480:FF:000001">
    <property type="entry name" value="30S ribosomal protein S14"/>
    <property type="match status" value="1"/>
</dbReference>
<dbReference type="InterPro" id="IPR023036">
    <property type="entry name" value="Ribosomal_uS14_bac/plastid"/>
</dbReference>
<dbReference type="Pfam" id="PF00253">
    <property type="entry name" value="Ribosomal_S14"/>
    <property type="match status" value="1"/>
</dbReference>
<comment type="function">
    <text evidence="1 7">Binds 16S rRNA, required for the assembly of 30S particles and may also be responsible for determining the conformation of the 16S rRNA at the A site.</text>
</comment>
<keyword evidence="7" id="KW-0699">rRNA-binding</keyword>
<accession>A0A6P1SVX9</accession>